<keyword evidence="1" id="KW-0472">Membrane</keyword>
<reference evidence="2" key="1">
    <citation type="submission" date="2006-06" db="EMBL/GenBank/DDBJ databases">
        <title>Complete sequence of chromosome of Mycobacterium sp. MCS.</title>
        <authorList>
            <consortium name="US DOE Joint Genome Institute"/>
            <person name="Copeland A."/>
            <person name="Lucas S."/>
            <person name="Lapidus A."/>
            <person name="Barry K."/>
            <person name="Detter J.C."/>
            <person name="Glavina del Rio T."/>
            <person name="Hammon N."/>
            <person name="Israni S."/>
            <person name="Dalin E."/>
            <person name="Tice H."/>
            <person name="Pitluck S."/>
            <person name="Martinez M."/>
            <person name="Schmutz J."/>
            <person name="Larimer F."/>
            <person name="Land M."/>
            <person name="Hauser L."/>
            <person name="Kyrpides N."/>
            <person name="Kim E."/>
            <person name="Miller C.D."/>
            <person name="Hughes J.E."/>
            <person name="Anderson A.J."/>
            <person name="Sims R.C."/>
            <person name="Richardson P."/>
        </authorList>
    </citation>
    <scope>NUCLEOTIDE SEQUENCE [LARGE SCALE GENOMIC DNA]</scope>
    <source>
        <strain evidence="2">MCS</strain>
    </source>
</reference>
<feature type="transmembrane region" description="Helical" evidence="1">
    <location>
        <begin position="158"/>
        <end position="181"/>
    </location>
</feature>
<protein>
    <recommendedName>
        <fullName evidence="3">Integral membrane protein</fullName>
    </recommendedName>
</protein>
<feature type="transmembrane region" description="Helical" evidence="1">
    <location>
        <begin position="188"/>
        <end position="210"/>
    </location>
</feature>
<feature type="transmembrane region" description="Helical" evidence="1">
    <location>
        <begin position="245"/>
        <end position="262"/>
    </location>
</feature>
<feature type="transmembrane region" description="Helical" evidence="1">
    <location>
        <begin position="20"/>
        <end position="42"/>
    </location>
</feature>
<evidence type="ECO:0008006" key="3">
    <source>
        <dbReference type="Google" id="ProtNLM"/>
    </source>
</evidence>
<evidence type="ECO:0000313" key="2">
    <source>
        <dbReference type="EMBL" id="ABG06592.1"/>
    </source>
</evidence>
<dbReference type="EMBL" id="CP000384">
    <property type="protein sequence ID" value="ABG06592.1"/>
    <property type="molecule type" value="Genomic_DNA"/>
</dbReference>
<keyword evidence="1" id="KW-0812">Transmembrane</keyword>
<feature type="transmembrane region" description="Helical" evidence="1">
    <location>
        <begin position="300"/>
        <end position="325"/>
    </location>
</feature>
<gene>
    <name evidence="2" type="ordered locus">Mmcs_0471</name>
</gene>
<name>A0A5Q5BEP3_MYCSS</name>
<accession>A0A5Q5BEP3</accession>
<proteinExistence type="predicted"/>
<evidence type="ECO:0000256" key="1">
    <source>
        <dbReference type="SAM" id="Phobius"/>
    </source>
</evidence>
<dbReference type="AlphaFoldDB" id="A0A5Q5BEP3"/>
<feature type="transmembrane region" description="Helical" evidence="1">
    <location>
        <begin position="216"/>
        <end position="238"/>
    </location>
</feature>
<organism evidence="2">
    <name type="scientific">Mycobacterium sp. (strain MCS)</name>
    <dbReference type="NCBI Taxonomy" id="164756"/>
    <lineage>
        <taxon>Bacteria</taxon>
        <taxon>Bacillati</taxon>
        <taxon>Actinomycetota</taxon>
        <taxon>Actinomycetes</taxon>
        <taxon>Mycobacteriales</taxon>
        <taxon>Mycobacteriaceae</taxon>
        <taxon>Mycobacterium</taxon>
    </lineage>
</organism>
<keyword evidence="1" id="KW-1133">Transmembrane helix</keyword>
<dbReference type="KEGG" id="mmc:Mmcs_0471"/>
<sequence precursor="true">MTTTSSPHTPTRHHEPPPAFRAAGIVIALAAVVAIVALAFALPAAKSGPHDVPIGVAGPQAANGRIAAMLDERAPGAFAVTYYPGEDALRDAIADRQVYGGLTVGPDGRKLLIASGAGPAVAQVLTQLGTGMAAQTGSTPTIEDVAPLPDTDPRGTGLAASALPITLAGILPAIALVLALRREVWTRLAAAVVFSGVAAWTITALLYYVLGSFDQNFWGVTAGLTLGLLACGLPILGFGSLFGRVGLACGAALALLVGNPLSGLNSAPEMLPRGWGEVGQLFPQGATATLLRSTAFFGGAGATSAIVVAICWAAAGAVLVALAALRERARTGD</sequence>